<comment type="caution">
    <text evidence="2">The sequence shown here is derived from an EMBL/GenBank/DDBJ whole genome shotgun (WGS) entry which is preliminary data.</text>
</comment>
<accession>A0A4Y2S6L7</accession>
<evidence type="ECO:0000313" key="1">
    <source>
        <dbReference type="EMBL" id="GBN81889.1"/>
    </source>
</evidence>
<dbReference type="Proteomes" id="UP000499080">
    <property type="component" value="Unassembled WGS sequence"/>
</dbReference>
<reference evidence="2 5" key="1">
    <citation type="journal article" date="2019" name="Sci. Rep.">
        <title>Orb-weaving spider Araneus ventricosus genome elucidates the spidroin gene catalogue.</title>
        <authorList>
            <person name="Kono N."/>
            <person name="Nakamura H."/>
            <person name="Ohtoshi R."/>
            <person name="Moran D.A.P."/>
            <person name="Shinohara A."/>
            <person name="Yoshida Y."/>
            <person name="Fujiwara M."/>
            <person name="Mori M."/>
            <person name="Tomita M."/>
            <person name="Arakawa K."/>
        </authorList>
    </citation>
    <scope>NUCLEOTIDE SEQUENCE [LARGE SCALE GENOMIC DNA]</scope>
</reference>
<organism evidence="2 5">
    <name type="scientific">Araneus ventricosus</name>
    <name type="common">Orbweaver spider</name>
    <name type="synonym">Epeira ventricosa</name>
    <dbReference type="NCBI Taxonomy" id="182803"/>
    <lineage>
        <taxon>Eukaryota</taxon>
        <taxon>Metazoa</taxon>
        <taxon>Ecdysozoa</taxon>
        <taxon>Arthropoda</taxon>
        <taxon>Chelicerata</taxon>
        <taxon>Arachnida</taxon>
        <taxon>Araneae</taxon>
        <taxon>Araneomorphae</taxon>
        <taxon>Entelegynae</taxon>
        <taxon>Araneoidea</taxon>
        <taxon>Araneidae</taxon>
        <taxon>Araneus</taxon>
    </lineage>
</organism>
<protein>
    <submittedName>
        <fullName evidence="2">Uncharacterized protein</fullName>
    </submittedName>
</protein>
<evidence type="ECO:0000313" key="5">
    <source>
        <dbReference type="Proteomes" id="UP000499080"/>
    </source>
</evidence>
<dbReference type="EMBL" id="BGPR01021847">
    <property type="protein sequence ID" value="GBN87535.1"/>
    <property type="molecule type" value="Genomic_DNA"/>
</dbReference>
<gene>
    <name evidence="2" type="ORF">AVEN_126181_1</name>
    <name evidence="1" type="ORF">AVEN_141451_1</name>
    <name evidence="3" type="ORF">AVEN_230543_1</name>
    <name evidence="4" type="ORF">AVEN_231424_1</name>
</gene>
<evidence type="ECO:0000313" key="3">
    <source>
        <dbReference type="EMBL" id="GBN87535.1"/>
    </source>
</evidence>
<evidence type="ECO:0000313" key="4">
    <source>
        <dbReference type="EMBL" id="GBN87541.1"/>
    </source>
</evidence>
<dbReference type="EMBL" id="BGPR01021848">
    <property type="protein sequence ID" value="GBN87541.1"/>
    <property type="molecule type" value="Genomic_DNA"/>
</dbReference>
<keyword evidence="5" id="KW-1185">Reference proteome</keyword>
<name>A0A4Y2S6L7_ARAVE</name>
<dbReference type="EMBL" id="BGPR01019428">
    <property type="protein sequence ID" value="GBN81889.1"/>
    <property type="molecule type" value="Genomic_DNA"/>
</dbReference>
<evidence type="ECO:0000313" key="2">
    <source>
        <dbReference type="EMBL" id="GBN83888.1"/>
    </source>
</evidence>
<dbReference type="AlphaFoldDB" id="A0A4Y2S6L7"/>
<sequence>MGHCPVTYTGSINLAQHSVSVAWSGISTTNVFRRPLTPEFHLNESSDEHRKIWFKNLRHNGQTQSKLIQELKVSNDICDRPTQN</sequence>
<proteinExistence type="predicted"/>
<dbReference type="EMBL" id="BGPR01020127">
    <property type="protein sequence ID" value="GBN83888.1"/>
    <property type="molecule type" value="Genomic_DNA"/>
</dbReference>